<evidence type="ECO:0000313" key="14">
    <source>
        <dbReference type="EMBL" id="QQD17893.1"/>
    </source>
</evidence>
<dbReference type="SUPFAM" id="SSF56935">
    <property type="entry name" value="Porins"/>
    <property type="match status" value="1"/>
</dbReference>
<dbReference type="Gene3D" id="2.40.170.20">
    <property type="entry name" value="TonB-dependent receptor, beta-barrel domain"/>
    <property type="match status" value="1"/>
</dbReference>
<evidence type="ECO:0000256" key="6">
    <source>
        <dbReference type="ARBA" id="ARBA00023136"/>
    </source>
</evidence>
<proteinExistence type="inferred from homology"/>
<keyword evidence="3 8" id="KW-1134">Transmembrane beta strand</keyword>
<feature type="chain" id="PRO_5032596738" evidence="11">
    <location>
        <begin position="23"/>
        <end position="760"/>
    </location>
</feature>
<dbReference type="EMBL" id="CP066167">
    <property type="protein sequence ID" value="QQD17893.1"/>
    <property type="molecule type" value="Genomic_DNA"/>
</dbReference>
<dbReference type="InterPro" id="IPR012910">
    <property type="entry name" value="Plug_dom"/>
</dbReference>
<feature type="compositionally biased region" description="Acidic residues" evidence="10">
    <location>
        <begin position="328"/>
        <end position="337"/>
    </location>
</feature>
<keyword evidence="2 8" id="KW-0813">Transport</keyword>
<evidence type="ECO:0000256" key="1">
    <source>
        <dbReference type="ARBA" id="ARBA00004571"/>
    </source>
</evidence>
<dbReference type="GO" id="GO:0015344">
    <property type="term" value="F:siderophore uptake transmembrane transporter activity"/>
    <property type="evidence" value="ECO:0007669"/>
    <property type="project" value="TreeGrafter"/>
</dbReference>
<dbReference type="RefSeq" id="WP_198569392.1">
    <property type="nucleotide sequence ID" value="NZ_CP066167.1"/>
</dbReference>
<dbReference type="GO" id="GO:0044718">
    <property type="term" value="P:siderophore transmembrane transport"/>
    <property type="evidence" value="ECO:0007669"/>
    <property type="project" value="TreeGrafter"/>
</dbReference>
<dbReference type="InterPro" id="IPR000531">
    <property type="entry name" value="Beta-barrel_TonB"/>
</dbReference>
<keyword evidence="6 8" id="KW-0472">Membrane</keyword>
<dbReference type="AlphaFoldDB" id="A0A7T4QZZ9"/>
<evidence type="ECO:0000256" key="11">
    <source>
        <dbReference type="SAM" id="SignalP"/>
    </source>
</evidence>
<evidence type="ECO:0000256" key="8">
    <source>
        <dbReference type="PROSITE-ProRule" id="PRU01360"/>
    </source>
</evidence>
<evidence type="ECO:0000259" key="13">
    <source>
        <dbReference type="Pfam" id="PF07715"/>
    </source>
</evidence>
<keyword evidence="5 9" id="KW-0798">TonB box</keyword>
<feature type="compositionally biased region" description="Polar residues" evidence="10">
    <location>
        <begin position="338"/>
        <end position="347"/>
    </location>
</feature>
<evidence type="ECO:0000256" key="7">
    <source>
        <dbReference type="ARBA" id="ARBA00023237"/>
    </source>
</evidence>
<dbReference type="InterPro" id="IPR036942">
    <property type="entry name" value="Beta-barrel_TonB_sf"/>
</dbReference>
<reference evidence="14 15" key="1">
    <citation type="submission" date="2020-12" db="EMBL/GenBank/DDBJ databases">
        <authorList>
            <person name="Shan Y."/>
        </authorList>
    </citation>
    <scope>NUCLEOTIDE SEQUENCE [LARGE SCALE GENOMIC DNA]</scope>
    <source>
        <strain evidence="15">csc3.9</strain>
    </source>
</reference>
<organism evidence="14 15">
    <name type="scientific">Spongiibacter nanhainus</name>
    <dbReference type="NCBI Taxonomy" id="2794344"/>
    <lineage>
        <taxon>Bacteria</taxon>
        <taxon>Pseudomonadati</taxon>
        <taxon>Pseudomonadota</taxon>
        <taxon>Gammaproteobacteria</taxon>
        <taxon>Cellvibrionales</taxon>
        <taxon>Spongiibacteraceae</taxon>
        <taxon>Spongiibacter</taxon>
    </lineage>
</organism>
<comment type="subcellular location">
    <subcellularLocation>
        <location evidence="1 8">Cell outer membrane</location>
        <topology evidence="1 8">Multi-pass membrane protein</topology>
    </subcellularLocation>
</comment>
<dbReference type="Pfam" id="PF00593">
    <property type="entry name" value="TonB_dep_Rec_b-barrel"/>
    <property type="match status" value="1"/>
</dbReference>
<evidence type="ECO:0000256" key="5">
    <source>
        <dbReference type="ARBA" id="ARBA00023077"/>
    </source>
</evidence>
<evidence type="ECO:0000256" key="4">
    <source>
        <dbReference type="ARBA" id="ARBA00022692"/>
    </source>
</evidence>
<name>A0A7T4QZZ9_9GAMM</name>
<feature type="domain" description="TonB-dependent receptor-like beta-barrel" evidence="12">
    <location>
        <begin position="271"/>
        <end position="715"/>
    </location>
</feature>
<dbReference type="Gene3D" id="2.170.130.10">
    <property type="entry name" value="TonB-dependent receptor, plug domain"/>
    <property type="match status" value="1"/>
</dbReference>
<evidence type="ECO:0000256" key="10">
    <source>
        <dbReference type="SAM" id="MobiDB-lite"/>
    </source>
</evidence>
<evidence type="ECO:0000259" key="12">
    <source>
        <dbReference type="Pfam" id="PF00593"/>
    </source>
</evidence>
<dbReference type="InterPro" id="IPR037066">
    <property type="entry name" value="Plug_dom_sf"/>
</dbReference>
<feature type="signal peptide" evidence="11">
    <location>
        <begin position="1"/>
        <end position="22"/>
    </location>
</feature>
<gene>
    <name evidence="14" type="ORF">I6N98_16365</name>
</gene>
<dbReference type="PROSITE" id="PS52016">
    <property type="entry name" value="TONB_DEPENDENT_REC_3"/>
    <property type="match status" value="1"/>
</dbReference>
<dbReference type="KEGG" id="snan:I6N98_16365"/>
<dbReference type="InterPro" id="IPR039426">
    <property type="entry name" value="TonB-dep_rcpt-like"/>
</dbReference>
<keyword evidence="7 8" id="KW-0998">Cell outer membrane</keyword>
<comment type="similarity">
    <text evidence="8 9">Belongs to the TonB-dependent receptor family.</text>
</comment>
<dbReference type="PANTHER" id="PTHR30069:SF39">
    <property type="entry name" value="BLL6183 PROTEIN"/>
    <property type="match status" value="1"/>
</dbReference>
<dbReference type="GO" id="GO:0009279">
    <property type="term" value="C:cell outer membrane"/>
    <property type="evidence" value="ECO:0007669"/>
    <property type="project" value="UniProtKB-SubCell"/>
</dbReference>
<feature type="domain" description="TonB-dependent receptor plug" evidence="13">
    <location>
        <begin position="50"/>
        <end position="159"/>
    </location>
</feature>
<dbReference type="Proteomes" id="UP000596063">
    <property type="component" value="Chromosome"/>
</dbReference>
<dbReference type="Pfam" id="PF07715">
    <property type="entry name" value="Plug"/>
    <property type="match status" value="1"/>
</dbReference>
<keyword evidence="14" id="KW-0675">Receptor</keyword>
<keyword evidence="15" id="KW-1185">Reference proteome</keyword>
<dbReference type="PANTHER" id="PTHR30069">
    <property type="entry name" value="TONB-DEPENDENT OUTER MEMBRANE RECEPTOR"/>
    <property type="match status" value="1"/>
</dbReference>
<evidence type="ECO:0000256" key="2">
    <source>
        <dbReference type="ARBA" id="ARBA00022448"/>
    </source>
</evidence>
<sequence length="760" mass="84147">MLIARAFLLGFASASLCMGVVAGEQENNMEEVRVVGLSPLALDLLSDQGPMHVQRFDNEDLEKSSRYSVAQYLDQRAMGITVNDAQNNPLQPDVRFRGYAASPLLGSSQGVVVYFNGVRVNESFGDTVNWDLLPQSTVSEMAIVAGPNPVFGQNALGGAIVMAGKNGFNFEGGRISAGVGSYGARSIVTEYGSKSDGWSVYLNLEGYEEDGWRDFSPTESQNAYVALSRHYDSTHWDLYLHQSQSELKGNGAVPIGLLEQDREAVFTHPDLTENDMSMVNLVMNHWFDSDARLSGNLFFRQIRSDAFNGDGSDKDECEPPNDAFLCEEEEEGGEQAEDQNGNPVSSEFNAINNISQRDQDTWGASLTFYKTALLGDVRNHWTLGVDYLAGTTDFDSSVEFAKLKDNRSTTRSGLYDEEGYTALRSDIDMAAIYFSNTIVPAEDLVLQLSMRFNSVEVAGKDQSGERPELTASHRYSQLNGGIGLAWMVSDQTQLYGGLYQSSRAPTPVELACSHPEAPCNLPNTFLADPPLDDVVSQSVELGVRTQFDQQWHWDIALFHTVNKDDIHFQTTGGVSSNQGFFTNIGDTLHRGVETQLSAEFESLDIGLGYTYLDATYEDDYISFSPNNPAADEAQLKVKSGSRIPAIAQHTIKLAADYSWSERIQSGVEVNASSGVYLRGDEANVDDKTDGYVLVNAYIRYQLAKDWTLSLEASNLLDKEYERFGLYGEPDEVLEDLENDDPRFLSPAPPRTWLLRLDYHW</sequence>
<keyword evidence="4 8" id="KW-0812">Transmembrane</keyword>
<protein>
    <submittedName>
        <fullName evidence="14">TonB-dependent receptor</fullName>
    </submittedName>
</protein>
<keyword evidence="11" id="KW-0732">Signal</keyword>
<feature type="region of interest" description="Disordered" evidence="10">
    <location>
        <begin position="328"/>
        <end position="347"/>
    </location>
</feature>
<accession>A0A7T4QZZ9</accession>
<evidence type="ECO:0000256" key="9">
    <source>
        <dbReference type="RuleBase" id="RU003357"/>
    </source>
</evidence>
<evidence type="ECO:0000256" key="3">
    <source>
        <dbReference type="ARBA" id="ARBA00022452"/>
    </source>
</evidence>
<evidence type="ECO:0000313" key="15">
    <source>
        <dbReference type="Proteomes" id="UP000596063"/>
    </source>
</evidence>